<feature type="compositionally biased region" description="Low complexity" evidence="6">
    <location>
        <begin position="1760"/>
        <end position="1792"/>
    </location>
</feature>
<evidence type="ECO:0000313" key="8">
    <source>
        <dbReference type="EMBL" id="KAA0193453.1"/>
    </source>
</evidence>
<feature type="compositionally biased region" description="Polar residues" evidence="6">
    <location>
        <begin position="1377"/>
        <end position="1388"/>
    </location>
</feature>
<dbReference type="Proteomes" id="UP000728185">
    <property type="component" value="Unassembled WGS sequence"/>
</dbReference>
<feature type="compositionally biased region" description="Polar residues" evidence="6">
    <location>
        <begin position="1665"/>
        <end position="1680"/>
    </location>
</feature>
<keyword evidence="2 5" id="KW-0863">Zinc-finger</keyword>
<dbReference type="GO" id="GO:0034647">
    <property type="term" value="F:histone H3K4me/H3K4me2/H3K4me3 demethylase activity"/>
    <property type="evidence" value="ECO:0007669"/>
    <property type="project" value="TreeGrafter"/>
</dbReference>
<feature type="domain" description="PHD-type" evidence="7">
    <location>
        <begin position="906"/>
        <end position="958"/>
    </location>
</feature>
<dbReference type="InterPro" id="IPR004198">
    <property type="entry name" value="Znf_C5HC2"/>
</dbReference>
<dbReference type="PROSITE" id="PS50016">
    <property type="entry name" value="ZF_PHD_2"/>
    <property type="match status" value="2"/>
</dbReference>
<evidence type="ECO:0000256" key="2">
    <source>
        <dbReference type="ARBA" id="ARBA00022771"/>
    </source>
</evidence>
<dbReference type="Pfam" id="PF21323">
    <property type="entry name" value="KDM5_C-hel"/>
    <property type="match status" value="1"/>
</dbReference>
<feature type="region of interest" description="Disordered" evidence="6">
    <location>
        <begin position="1527"/>
        <end position="1691"/>
    </location>
</feature>
<dbReference type="InterPro" id="IPR048615">
    <property type="entry name" value="KDM5_C-hel"/>
</dbReference>
<feature type="compositionally biased region" description="Basic residues" evidence="6">
    <location>
        <begin position="1350"/>
        <end position="1364"/>
    </location>
</feature>
<feature type="compositionally biased region" description="Polar residues" evidence="6">
    <location>
        <begin position="1256"/>
        <end position="1278"/>
    </location>
</feature>
<feature type="compositionally biased region" description="Polar residues" evidence="6">
    <location>
        <begin position="1058"/>
        <end position="1081"/>
    </location>
</feature>
<name>A0A8E0VH47_9TREM</name>
<dbReference type="InterPro" id="IPR013083">
    <property type="entry name" value="Znf_RING/FYVE/PHD"/>
</dbReference>
<dbReference type="InterPro" id="IPR011011">
    <property type="entry name" value="Znf_FYVE_PHD"/>
</dbReference>
<feature type="compositionally biased region" description="Polar residues" evidence="6">
    <location>
        <begin position="1090"/>
        <end position="1107"/>
    </location>
</feature>
<feature type="region of interest" description="Disordered" evidence="6">
    <location>
        <begin position="1192"/>
        <end position="1279"/>
    </location>
</feature>
<evidence type="ECO:0000256" key="3">
    <source>
        <dbReference type="ARBA" id="ARBA00022833"/>
    </source>
</evidence>
<evidence type="ECO:0000256" key="6">
    <source>
        <dbReference type="SAM" id="MobiDB-lite"/>
    </source>
</evidence>
<dbReference type="Gene3D" id="3.30.40.10">
    <property type="entry name" value="Zinc/RING finger domain, C3HC4 (zinc finger)"/>
    <property type="match status" value="2"/>
</dbReference>
<dbReference type="InterPro" id="IPR019787">
    <property type="entry name" value="Znf_PHD-finger"/>
</dbReference>
<feature type="region of interest" description="Disordered" evidence="6">
    <location>
        <begin position="1757"/>
        <end position="1792"/>
    </location>
</feature>
<evidence type="ECO:0000256" key="4">
    <source>
        <dbReference type="ARBA" id="ARBA00023004"/>
    </source>
</evidence>
<dbReference type="SUPFAM" id="SSF57903">
    <property type="entry name" value="FYVE/PHD zinc finger"/>
    <property type="match status" value="2"/>
</dbReference>
<feature type="compositionally biased region" description="Low complexity" evidence="6">
    <location>
        <begin position="1402"/>
        <end position="1417"/>
    </location>
</feature>
<accession>A0A8E0VH47</accession>
<feature type="region of interest" description="Disordered" evidence="6">
    <location>
        <begin position="169"/>
        <end position="219"/>
    </location>
</feature>
<comment type="caution">
    <text evidence="8">The sequence shown here is derived from an EMBL/GenBank/DDBJ whole genome shotgun (WGS) entry which is preliminary data.</text>
</comment>
<dbReference type="InterPro" id="IPR001965">
    <property type="entry name" value="Znf_PHD"/>
</dbReference>
<proteinExistence type="predicted"/>
<dbReference type="Pfam" id="PF08429">
    <property type="entry name" value="PLU-1"/>
    <property type="match status" value="1"/>
</dbReference>
<dbReference type="EMBL" id="LUCM01005023">
    <property type="protein sequence ID" value="KAA0193453.1"/>
    <property type="molecule type" value="Genomic_DNA"/>
</dbReference>
<feature type="region of interest" description="Disordered" evidence="6">
    <location>
        <begin position="1054"/>
        <end position="1118"/>
    </location>
</feature>
<feature type="compositionally biased region" description="Basic and acidic residues" evidence="6">
    <location>
        <begin position="1423"/>
        <end position="1438"/>
    </location>
</feature>
<dbReference type="PANTHER" id="PTHR10694:SF33">
    <property type="entry name" value="LYSINE-SPECIFIC DEMETHYLASE 5"/>
    <property type="match status" value="1"/>
</dbReference>
<dbReference type="InterPro" id="IPR013637">
    <property type="entry name" value="Lys_sp_deMease-like_dom"/>
</dbReference>
<feature type="region of interest" description="Disordered" evidence="6">
    <location>
        <begin position="1350"/>
        <end position="1457"/>
    </location>
</feature>
<feature type="compositionally biased region" description="Basic and acidic residues" evidence="6">
    <location>
        <begin position="1200"/>
        <end position="1209"/>
    </location>
</feature>
<evidence type="ECO:0000313" key="9">
    <source>
        <dbReference type="Proteomes" id="UP000728185"/>
    </source>
</evidence>
<dbReference type="PANTHER" id="PTHR10694">
    <property type="entry name" value="LYSINE-SPECIFIC DEMETHYLASE"/>
    <property type="match status" value="1"/>
</dbReference>
<keyword evidence="3" id="KW-0862">Zinc</keyword>
<dbReference type="GO" id="GO:0000785">
    <property type="term" value="C:chromatin"/>
    <property type="evidence" value="ECO:0007669"/>
    <property type="project" value="TreeGrafter"/>
</dbReference>
<dbReference type="Pfam" id="PF02928">
    <property type="entry name" value="zf-C5HC2"/>
    <property type="match status" value="1"/>
</dbReference>
<dbReference type="OrthoDB" id="1678912at2759"/>
<evidence type="ECO:0000256" key="1">
    <source>
        <dbReference type="ARBA" id="ARBA00022723"/>
    </source>
</evidence>
<feature type="compositionally biased region" description="Polar residues" evidence="6">
    <location>
        <begin position="418"/>
        <end position="429"/>
    </location>
</feature>
<dbReference type="GO" id="GO:0008270">
    <property type="term" value="F:zinc ion binding"/>
    <property type="evidence" value="ECO:0007669"/>
    <property type="project" value="UniProtKB-KW"/>
</dbReference>
<feature type="region of interest" description="Disordered" evidence="6">
    <location>
        <begin position="402"/>
        <end position="439"/>
    </location>
</feature>
<feature type="compositionally biased region" description="Low complexity" evidence="6">
    <location>
        <begin position="1210"/>
        <end position="1235"/>
    </location>
</feature>
<dbReference type="SMART" id="SM00249">
    <property type="entry name" value="PHD"/>
    <property type="match status" value="2"/>
</dbReference>
<dbReference type="InterPro" id="IPR019786">
    <property type="entry name" value="Zinc_finger_PHD-type_CS"/>
</dbReference>
<dbReference type="GO" id="GO:0006355">
    <property type="term" value="P:regulation of DNA-templated transcription"/>
    <property type="evidence" value="ECO:0007669"/>
    <property type="project" value="TreeGrafter"/>
</dbReference>
<evidence type="ECO:0000259" key="7">
    <source>
        <dbReference type="PROSITE" id="PS50016"/>
    </source>
</evidence>
<feature type="compositionally biased region" description="Basic and acidic residues" evidence="6">
    <location>
        <begin position="341"/>
        <end position="357"/>
    </location>
</feature>
<keyword evidence="1" id="KW-0479">Metal-binding</keyword>
<keyword evidence="4" id="KW-0408">Iron</keyword>
<organism evidence="8 9">
    <name type="scientific">Fasciolopsis buskii</name>
    <dbReference type="NCBI Taxonomy" id="27845"/>
    <lineage>
        <taxon>Eukaryota</taxon>
        <taxon>Metazoa</taxon>
        <taxon>Spiralia</taxon>
        <taxon>Lophotrochozoa</taxon>
        <taxon>Platyhelminthes</taxon>
        <taxon>Trematoda</taxon>
        <taxon>Digenea</taxon>
        <taxon>Plagiorchiida</taxon>
        <taxon>Echinostomata</taxon>
        <taxon>Echinostomatoidea</taxon>
        <taxon>Fasciolidae</taxon>
        <taxon>Fasciolopsis</taxon>
    </lineage>
</organism>
<feature type="region of interest" description="Disordered" evidence="6">
    <location>
        <begin position="300"/>
        <end position="388"/>
    </location>
</feature>
<protein>
    <recommendedName>
        <fullName evidence="7">PHD-type domain-containing protein</fullName>
    </recommendedName>
</protein>
<keyword evidence="9" id="KW-1185">Reference proteome</keyword>
<dbReference type="PROSITE" id="PS01359">
    <property type="entry name" value="ZF_PHD_1"/>
    <property type="match status" value="1"/>
</dbReference>
<evidence type="ECO:0000256" key="5">
    <source>
        <dbReference type="PROSITE-ProRule" id="PRU00146"/>
    </source>
</evidence>
<feature type="compositionally biased region" description="Pro residues" evidence="6">
    <location>
        <begin position="196"/>
        <end position="208"/>
    </location>
</feature>
<gene>
    <name evidence="8" type="ORF">FBUS_05314</name>
</gene>
<dbReference type="GO" id="GO:0005634">
    <property type="term" value="C:nucleus"/>
    <property type="evidence" value="ECO:0007669"/>
    <property type="project" value="TreeGrafter"/>
</dbReference>
<feature type="region of interest" description="Disordered" evidence="6">
    <location>
        <begin position="1884"/>
        <end position="1906"/>
    </location>
</feature>
<dbReference type="Pfam" id="PF00628">
    <property type="entry name" value="PHD"/>
    <property type="match status" value="2"/>
</dbReference>
<reference evidence="8" key="1">
    <citation type="submission" date="2019-05" db="EMBL/GenBank/DDBJ databases">
        <title>Annotation for the trematode Fasciolopsis buski.</title>
        <authorList>
            <person name="Choi Y.-J."/>
        </authorList>
    </citation>
    <scope>NUCLEOTIDE SEQUENCE</scope>
    <source>
        <strain evidence="8">HT</strain>
        <tissue evidence="8">Whole worm</tissue>
    </source>
</reference>
<feature type="compositionally biased region" description="Basic and acidic residues" evidence="6">
    <location>
        <begin position="1575"/>
        <end position="1601"/>
    </location>
</feature>
<dbReference type="CDD" id="cd15610">
    <property type="entry name" value="PHD3_KDM5A_like"/>
    <property type="match status" value="1"/>
</dbReference>
<feature type="domain" description="PHD-type" evidence="7">
    <location>
        <begin position="1683"/>
        <end position="1736"/>
    </location>
</feature>
<sequence length="1985" mass="220996">MTISQFELGQHSIDHYALSHRAPVFSHAELLCRMAASTEPLDVDFLFVVSKQLESLLTTERSLRRHLARLGVRRAERMVFEETEDEKRECDLCRTTLYLSALTCRCKSTMVCLAHHQARTCCPREEQVMRYRYGLDELSESINKLRVQLDEYRQWARRVTQCTATSPVVESSVVQPKVENNEFTTDSSLHRKTNPVPLPDSNDPPPVPGSFEDGKSETNNDLYSQMQHLAPDVASESAEYKPEDDWKPTIAELETLIATGEARNYPQEMVNSLKRTIETVNECTTLIELIVTNYRSACEASAESQSDPGKKRSNSSEPSERLTKTISNSSDDETSAAEIANEDKEVVGANGDDKAGTESESDSTSSSSSSDESEDNLQHPNTPHDPSHKALISTVRELSPVSGCITETRTQTQRKRTILNSPRTRSSTRVKSEPPDSLSAAAITTRSEKLKQSGSKLSLTEFNDILRMTHGVRVYLTGWDEIEQVSNHVKSWKIRAQEIIASSNAIVDKAPLPEDLPSLKEVDQLLRFGDAINVDLDEMKELRRLHEWLSWIESVESVLVTASPVDSVSIQLETVKLSLDRLYLLQIQGSAMSAAVTYSSFRASQRTGPWDQENWDEGPIPKIRIDRALHHTSERLLRVIYSARQSEAKLLAITKAKPHSLTLKDVMTEVQQLNTMPVSLPLAEDIRQMCKESELIAQEIAAIGRLLVSTPFGKQVSALDADHFPENLYDQLCFGTLDCTSAGWKTCLEELAEKVQDSPIRLPHFDRVRQLLNFVDHCRDRLVQLFIWPHSRLSLLELLLPRPAVALDSLLDFDAVNSETGLQDWESGRSVSIRRHSRTSFLSAPAYALSCKENAREFAKTLVTCTDAGLLYETIYRRYIETERDLMIRLRSTNMAKSHAKQQNSIIYCVCRKPGFAGFMLQCELCRDWFHGKCVCLPTLKDSETERLRYMCPRCERSLRPDLNQVLSVLDDLIQALPVERSDNEPTGGEHADGTSSNRIMCLLRLPEFVAVQLLCERAFLFIRQLRETILSTPELYRAIVEYEQFSGVKMPLDTYTEESGPSSDLVQSESVDSCPSSKSGSRAGCLSGSFRQASRTSGQSERTYPTTGRARDVRSSKRLEEEAMLAAREINDLSTEFSYRSQDPNVMSLLMMRKQARKAPLVARGTVSGRVDTGQEAEAAEALADMSTSIYRGGVSSSDRSRHTESRPRSVGHSSAARSSSSVGCRSVGSRSGSKALRGGGSSDPSNKWKDENVESNSKIRLSSVTSQPAHSPSHSTPKFRFVLSSEARKILESLIMEACLLEINVPQTRWLWQLHLATDPEVDASGGACPPFVARAEEEKLKRRFVRHLSKIKRGGKRRRQTRQNSCSAGEGSDDSQNAATSSSMRGEQIVDDLGSPSQSDTSSTPCSTRSTSDRQTYGESDTRRSKSSSRFDEAALGRSRPVANRPHDAIVRRKPYRPRGGVTIGSISRRHELTQGKRFQAAKKRRALNRSIMASTAGGRFAVHYPRARYMNMKLYRQRLSSINRHSGSSEARMRYTRLTSSDGPIRQRRPRRGAAADRATYRTPNTPYTSDSERSSTAEEEAHYRGTSDSNAIERARQAIVPPRRRRIGRSMALQGSRPSRRLPRDRNEVDEILLNRRRGRRQPVGEAASGGNGNGWPVTEGNSMETESDSGSTAPDRTDECAARPCENPRTGTVEWIACDSCERWFHQLCVGIRHRSQVPEIYECPRCSRTSNLNVGDTMSVHRERTRVRHMHNSSALSGSASTTTSSNFAVSSAQPGSSSMSSAPPMRMREFHYSDYARARSSHLPYMAVQRPIGWNAPNTSNTLPGSSRTSTDLLHTVSRTRTAPTHHLTMGSGSMSHEHVTERPLAAAVADQWVADYPHSPGTDELDSSALDPTPGTVDSLLREEGTRFSDPLLHTSQTSKLEDLVDSVPGAGSYDTTVNLKDSIKAGSKGPTEVLLEAIDVLSGTVDSNCSPDQSS</sequence>